<dbReference type="EMBL" id="CP021455">
    <property type="protein sequence ID" value="ARU04841.1"/>
    <property type="molecule type" value="Genomic_DNA"/>
</dbReference>
<dbReference type="AlphaFoldDB" id="A0A1Y0EN20"/>
<dbReference type="Proteomes" id="UP000196138">
    <property type="component" value="Chromosome"/>
</dbReference>
<dbReference type="SMART" id="SM00382">
    <property type="entry name" value="AAA"/>
    <property type="match status" value="1"/>
</dbReference>
<evidence type="ECO:0000256" key="1">
    <source>
        <dbReference type="ARBA" id="ARBA00005417"/>
    </source>
</evidence>
<dbReference type="PROSITE" id="PS50893">
    <property type="entry name" value="ABC_TRANSPORTER_2"/>
    <property type="match status" value="1"/>
</dbReference>
<gene>
    <name evidence="7" type="ORF">CCO03_09255</name>
</gene>
<dbReference type="RefSeq" id="WP_087280207.1">
    <property type="nucleotide sequence ID" value="NZ_CP021455.1"/>
</dbReference>
<evidence type="ECO:0000259" key="6">
    <source>
        <dbReference type="PROSITE" id="PS50893"/>
    </source>
</evidence>
<dbReference type="GO" id="GO:0016887">
    <property type="term" value="F:ATP hydrolysis activity"/>
    <property type="evidence" value="ECO:0007669"/>
    <property type="project" value="InterPro"/>
</dbReference>
<dbReference type="GO" id="GO:0005524">
    <property type="term" value="F:ATP binding"/>
    <property type="evidence" value="ECO:0007669"/>
    <property type="project" value="UniProtKB-KW"/>
</dbReference>
<dbReference type="InterPro" id="IPR017871">
    <property type="entry name" value="ABC_transporter-like_CS"/>
</dbReference>
<evidence type="ECO:0000256" key="2">
    <source>
        <dbReference type="ARBA" id="ARBA00022448"/>
    </source>
</evidence>
<keyword evidence="5 7" id="KW-0067">ATP-binding</keyword>
<comment type="similarity">
    <text evidence="1">Belongs to the ABC transporter superfamily.</text>
</comment>
<dbReference type="CDD" id="cd03293">
    <property type="entry name" value="ABC_NrtD_SsuB_transporters"/>
    <property type="match status" value="1"/>
</dbReference>
<feature type="domain" description="ABC transporter" evidence="6">
    <location>
        <begin position="21"/>
        <end position="252"/>
    </location>
</feature>
<dbReference type="PANTHER" id="PTHR42788">
    <property type="entry name" value="TAURINE IMPORT ATP-BINDING PROTEIN-RELATED"/>
    <property type="match status" value="1"/>
</dbReference>
<dbReference type="InterPro" id="IPR003593">
    <property type="entry name" value="AAA+_ATPase"/>
</dbReference>
<evidence type="ECO:0000313" key="7">
    <source>
        <dbReference type="EMBL" id="ARU04841.1"/>
    </source>
</evidence>
<reference evidence="7 8" key="1">
    <citation type="submission" date="2017-05" db="EMBL/GenBank/DDBJ databases">
        <authorList>
            <person name="Song R."/>
            <person name="Chenine A.L."/>
            <person name="Ruprecht R.M."/>
        </authorList>
    </citation>
    <scope>NUCLEOTIDE SEQUENCE [LARGE SCALE GENOMIC DNA]</scope>
    <source>
        <strain evidence="7 8">DSM 26136</strain>
    </source>
</reference>
<keyword evidence="8" id="KW-1185">Reference proteome</keyword>
<protein>
    <submittedName>
        <fullName evidence="7">Sulfonate ABC transporter ATP-binding protein</fullName>
    </submittedName>
</protein>
<evidence type="ECO:0000313" key="8">
    <source>
        <dbReference type="Proteomes" id="UP000196138"/>
    </source>
</evidence>
<dbReference type="Gene3D" id="3.40.50.300">
    <property type="entry name" value="P-loop containing nucleotide triphosphate hydrolases"/>
    <property type="match status" value="1"/>
</dbReference>
<keyword evidence="4" id="KW-0547">Nucleotide-binding</keyword>
<evidence type="ECO:0000256" key="3">
    <source>
        <dbReference type="ARBA" id="ARBA00022475"/>
    </source>
</evidence>
<dbReference type="SUPFAM" id="SSF52540">
    <property type="entry name" value="P-loop containing nucleoside triphosphate hydrolases"/>
    <property type="match status" value="1"/>
</dbReference>
<dbReference type="Pfam" id="PF00005">
    <property type="entry name" value="ABC_tran"/>
    <property type="match status" value="1"/>
</dbReference>
<keyword evidence="3" id="KW-1003">Cell membrane</keyword>
<evidence type="ECO:0000256" key="4">
    <source>
        <dbReference type="ARBA" id="ARBA00022741"/>
    </source>
</evidence>
<dbReference type="PANTHER" id="PTHR42788:SF13">
    <property type="entry name" value="ALIPHATIC SULFONATES IMPORT ATP-BINDING PROTEIN SSUB"/>
    <property type="match status" value="1"/>
</dbReference>
<dbReference type="PROSITE" id="PS00211">
    <property type="entry name" value="ABC_TRANSPORTER_1"/>
    <property type="match status" value="1"/>
</dbReference>
<dbReference type="KEGG" id="cser:CCO03_09255"/>
<dbReference type="InterPro" id="IPR050166">
    <property type="entry name" value="ABC_transporter_ATP-bind"/>
</dbReference>
<evidence type="ECO:0000256" key="5">
    <source>
        <dbReference type="ARBA" id="ARBA00022840"/>
    </source>
</evidence>
<accession>A0A1Y0EN20</accession>
<dbReference type="InterPro" id="IPR003439">
    <property type="entry name" value="ABC_transporter-like_ATP-bd"/>
</dbReference>
<dbReference type="OrthoDB" id="8683598at2"/>
<proteinExistence type="inferred from homology"/>
<sequence>MPDILTPVATPAAPRKAAPILDIAGVSKVFSLNGRPIHALKDVNLQIEKGEFICLIGASGCGKSTLLRIMGGFEPVSSGTARLYHAPITEPGPERGMVFQDYGLFPWLTVRQNIAFGPKQRGLPEARLREIGDHFLNMVGLTKFADHFPSQLSGGMKQRVSIARALANDCEVLLMDEPFGALDALTREVLQQELLDIWAKTKLTVVFVTHAVEEAVLMADRVVVMTAGPGRVETDFRIPLERPRCITAPEFNRVRQQLTEMLTSHVSHAKAA</sequence>
<organism evidence="7 8">
    <name type="scientific">Comamonas serinivorans</name>
    <dbReference type="NCBI Taxonomy" id="1082851"/>
    <lineage>
        <taxon>Bacteria</taxon>
        <taxon>Pseudomonadati</taxon>
        <taxon>Pseudomonadota</taxon>
        <taxon>Betaproteobacteria</taxon>
        <taxon>Burkholderiales</taxon>
        <taxon>Comamonadaceae</taxon>
        <taxon>Comamonas</taxon>
    </lineage>
</organism>
<keyword evidence="2" id="KW-0813">Transport</keyword>
<keyword evidence="3" id="KW-0472">Membrane</keyword>
<dbReference type="InterPro" id="IPR027417">
    <property type="entry name" value="P-loop_NTPase"/>
</dbReference>
<name>A0A1Y0EN20_9BURK</name>